<dbReference type="PANTHER" id="PTHR18945">
    <property type="entry name" value="NEUROTRANSMITTER GATED ION CHANNEL"/>
    <property type="match status" value="1"/>
</dbReference>
<name>A0A813W2V4_9BILA</name>
<protein>
    <submittedName>
        <fullName evidence="18">Uncharacterized protein</fullName>
    </submittedName>
</protein>
<keyword evidence="8 15" id="KW-0472">Membrane</keyword>
<evidence type="ECO:0000256" key="2">
    <source>
        <dbReference type="ARBA" id="ARBA00022448"/>
    </source>
</evidence>
<dbReference type="SUPFAM" id="SSF63712">
    <property type="entry name" value="Nicotinic receptor ligand binding domain-like"/>
    <property type="match status" value="1"/>
</dbReference>
<dbReference type="Pfam" id="PF02931">
    <property type="entry name" value="Neur_chan_LBD"/>
    <property type="match status" value="1"/>
</dbReference>
<dbReference type="PRINTS" id="PR00254">
    <property type="entry name" value="NICOTINICR"/>
</dbReference>
<feature type="transmembrane region" description="Helical" evidence="15">
    <location>
        <begin position="559"/>
        <end position="576"/>
    </location>
</feature>
<keyword evidence="7 15" id="KW-0406">Ion transport</keyword>
<keyword evidence="9" id="KW-1015">Disulfide bond</keyword>
<dbReference type="CDD" id="cd19051">
    <property type="entry name" value="LGIC_TM_cation"/>
    <property type="match status" value="1"/>
</dbReference>
<evidence type="ECO:0000256" key="7">
    <source>
        <dbReference type="ARBA" id="ARBA00023065"/>
    </source>
</evidence>
<evidence type="ECO:0000256" key="10">
    <source>
        <dbReference type="ARBA" id="ARBA00023170"/>
    </source>
</evidence>
<dbReference type="CDD" id="cd19033">
    <property type="entry name" value="LGIC_ECD_nAChR_proto-like"/>
    <property type="match status" value="1"/>
</dbReference>
<dbReference type="OrthoDB" id="5975154at2759"/>
<keyword evidence="13 15" id="KW-0407">Ion channel</keyword>
<keyword evidence="10" id="KW-0675">Receptor</keyword>
<evidence type="ECO:0000256" key="4">
    <source>
        <dbReference type="ARBA" id="ARBA00022692"/>
    </source>
</evidence>
<dbReference type="InterPro" id="IPR036719">
    <property type="entry name" value="Neuro-gated_channel_TM_sf"/>
</dbReference>
<dbReference type="PRINTS" id="PR00252">
    <property type="entry name" value="NRIONCHANNEL"/>
</dbReference>
<evidence type="ECO:0000313" key="19">
    <source>
        <dbReference type="Proteomes" id="UP000663879"/>
    </source>
</evidence>
<feature type="transmembrane region" description="Helical" evidence="15">
    <location>
        <begin position="247"/>
        <end position="269"/>
    </location>
</feature>
<evidence type="ECO:0000256" key="8">
    <source>
        <dbReference type="ARBA" id="ARBA00023136"/>
    </source>
</evidence>
<evidence type="ECO:0000313" key="18">
    <source>
        <dbReference type="EMBL" id="CAF0844921.1"/>
    </source>
</evidence>
<keyword evidence="2 15" id="KW-0813">Transport</keyword>
<feature type="transmembrane region" description="Helical" evidence="15">
    <location>
        <begin position="275"/>
        <end position="295"/>
    </location>
</feature>
<feature type="signal peptide" evidence="15">
    <location>
        <begin position="1"/>
        <end position="22"/>
    </location>
</feature>
<dbReference type="GO" id="GO:0004888">
    <property type="term" value="F:transmembrane signaling receptor activity"/>
    <property type="evidence" value="ECO:0007669"/>
    <property type="project" value="InterPro"/>
</dbReference>
<evidence type="ECO:0000256" key="1">
    <source>
        <dbReference type="ARBA" id="ARBA00009237"/>
    </source>
</evidence>
<evidence type="ECO:0000259" key="16">
    <source>
        <dbReference type="Pfam" id="PF02931"/>
    </source>
</evidence>
<dbReference type="GO" id="GO:0045211">
    <property type="term" value="C:postsynaptic membrane"/>
    <property type="evidence" value="ECO:0007669"/>
    <property type="project" value="InterPro"/>
</dbReference>
<evidence type="ECO:0000259" key="17">
    <source>
        <dbReference type="Pfam" id="PF02932"/>
    </source>
</evidence>
<keyword evidence="15" id="KW-0732">Signal</keyword>
<comment type="similarity">
    <text evidence="1">Belongs to the ligand-gated ion channel (TC 1.A.9) family. Acetylcholine receptor (TC 1.A.9.1) subfamily.</text>
</comment>
<feature type="domain" description="Neurotransmitter-gated ion-channel transmembrane" evidence="17">
    <location>
        <begin position="252"/>
        <end position="438"/>
    </location>
</feature>
<evidence type="ECO:0000256" key="11">
    <source>
        <dbReference type="ARBA" id="ARBA00023180"/>
    </source>
</evidence>
<dbReference type="InterPro" id="IPR036734">
    <property type="entry name" value="Neur_chan_lig-bd_sf"/>
</dbReference>
<keyword evidence="3" id="KW-1003">Cell membrane</keyword>
<dbReference type="InterPro" id="IPR038050">
    <property type="entry name" value="Neuro_actylchol_rec"/>
</dbReference>
<keyword evidence="11" id="KW-0325">Glycoprotein</keyword>
<dbReference type="Gene3D" id="2.70.170.10">
    <property type="entry name" value="Neurotransmitter-gated ion-channel ligand-binding domain"/>
    <property type="match status" value="1"/>
</dbReference>
<evidence type="ECO:0000256" key="6">
    <source>
        <dbReference type="ARBA" id="ARBA00023018"/>
    </source>
</evidence>
<keyword evidence="19" id="KW-1185">Reference proteome</keyword>
<keyword evidence="12" id="KW-1071">Ligand-gated ion channel</keyword>
<evidence type="ECO:0000256" key="9">
    <source>
        <dbReference type="ARBA" id="ARBA00023157"/>
    </source>
</evidence>
<dbReference type="InterPro" id="IPR002394">
    <property type="entry name" value="Nicotinic_acetylcholine_rcpt"/>
</dbReference>
<dbReference type="EMBL" id="CAJNOC010001209">
    <property type="protein sequence ID" value="CAF0844921.1"/>
    <property type="molecule type" value="Genomic_DNA"/>
</dbReference>
<evidence type="ECO:0000256" key="3">
    <source>
        <dbReference type="ARBA" id="ARBA00022475"/>
    </source>
</evidence>
<dbReference type="PROSITE" id="PS00236">
    <property type="entry name" value="NEUROTR_ION_CHANNEL"/>
    <property type="match status" value="1"/>
</dbReference>
<feature type="chain" id="PRO_5033095665" evidence="15">
    <location>
        <begin position="23"/>
        <end position="578"/>
    </location>
</feature>
<dbReference type="InterPro" id="IPR006029">
    <property type="entry name" value="Neurotrans-gated_channel_TM"/>
</dbReference>
<dbReference type="InterPro" id="IPR018000">
    <property type="entry name" value="Neurotransmitter_ion_chnl_CS"/>
</dbReference>
<sequence length="578" mass="66669">MTWLLNCIFFLTLVINLKMVHSTLHNMSVPFKLNNEKRLIDDLFKNYKVKFGRPVNNMSEKVVVYFGVYLIQLIDLDEKNQVLVTNVHSIYQWKDNGLKWNRSEYGGIVDVRLPVDRIWTPDIVLYNYADTRLEEKREVLATVKDDGTVTWRPPSIFKSTCQISIQKFPYDQQNCSMKFGSWTYGGDSIDIKFYEGLEEINRNQYTESNEWEIISAKGVRTEKKYECCKELYPDITFYLKMKRKGGFYNYILVLPCVLLSCLTTILFWLPPESPAKMVLGLNIFTSFFVLLLLLSKNVPSATDKIPVIGAYYCLNMIMIATSTCSCTAVVHIFFRGQGQVPHIIRKIFLEFLARIFCMITPPALPPVPVKKARKMEQPATIITSVHNPTNQSNGNLLHQINKTPAYHASNRLNQAQSNSQSCTALNNDDEATSFLANSYPVDQMQRQVYTGPIHTEFTTNQIPSHFLPGGLPQYQTLPQSGPKFSMIQNHQQLGVQHVHNHQQNNQLNNDLNLSFSLIENDIKEIRDYLRHTRKKLENTDAKAKQTNDWKQVALVLDRTLFFIYIIAIIVSFILMFPR</sequence>
<dbReference type="InterPro" id="IPR006201">
    <property type="entry name" value="Neur_channel"/>
</dbReference>
<dbReference type="GO" id="GO:0022848">
    <property type="term" value="F:acetylcholine-gated monoatomic cation-selective channel activity"/>
    <property type="evidence" value="ECO:0007669"/>
    <property type="project" value="InterPro"/>
</dbReference>
<gene>
    <name evidence="18" type="ORF">OXX778_LOCUS8649</name>
</gene>
<evidence type="ECO:0000256" key="15">
    <source>
        <dbReference type="RuleBase" id="RU000687"/>
    </source>
</evidence>
<reference evidence="18" key="1">
    <citation type="submission" date="2021-02" db="EMBL/GenBank/DDBJ databases">
        <authorList>
            <person name="Nowell W R."/>
        </authorList>
    </citation>
    <scope>NUCLEOTIDE SEQUENCE</scope>
    <source>
        <strain evidence="18">Ploen Becks lab</strain>
    </source>
</reference>
<feature type="domain" description="Neurotransmitter-gated ion-channel ligand-binding" evidence="16">
    <location>
        <begin position="36"/>
        <end position="244"/>
    </location>
</feature>
<dbReference type="Gene3D" id="1.20.58.390">
    <property type="entry name" value="Neurotransmitter-gated ion-channel transmembrane domain"/>
    <property type="match status" value="2"/>
</dbReference>
<proteinExistence type="inferred from homology"/>
<keyword evidence="6" id="KW-0770">Synapse</keyword>
<feature type="transmembrane region" description="Helical" evidence="15">
    <location>
        <begin position="346"/>
        <end position="364"/>
    </location>
</feature>
<dbReference type="AlphaFoldDB" id="A0A813W2V4"/>
<dbReference type="Pfam" id="PF02932">
    <property type="entry name" value="Neur_chan_memb"/>
    <property type="match status" value="1"/>
</dbReference>
<accession>A0A813W2V4</accession>
<evidence type="ECO:0000256" key="12">
    <source>
        <dbReference type="ARBA" id="ARBA00023286"/>
    </source>
</evidence>
<dbReference type="Proteomes" id="UP000663879">
    <property type="component" value="Unassembled WGS sequence"/>
</dbReference>
<keyword evidence="5 15" id="KW-1133">Transmembrane helix</keyword>
<keyword evidence="4 15" id="KW-0812">Transmembrane</keyword>
<dbReference type="FunFam" id="2.70.170.10:FF:000016">
    <property type="entry name" value="Nicotinic acetylcholine receptor subunit"/>
    <property type="match status" value="1"/>
</dbReference>
<feature type="transmembrane region" description="Helical" evidence="15">
    <location>
        <begin position="307"/>
        <end position="334"/>
    </location>
</feature>
<comment type="caution">
    <text evidence="18">The sequence shown here is derived from an EMBL/GenBank/DDBJ whole genome shotgun (WGS) entry which is preliminary data.</text>
</comment>
<evidence type="ECO:0000256" key="14">
    <source>
        <dbReference type="ARBA" id="ARBA00034099"/>
    </source>
</evidence>
<dbReference type="SUPFAM" id="SSF90112">
    <property type="entry name" value="Neurotransmitter-gated ion-channel transmembrane pore"/>
    <property type="match status" value="1"/>
</dbReference>
<dbReference type="InterPro" id="IPR006202">
    <property type="entry name" value="Neur_chan_lig-bd"/>
</dbReference>
<evidence type="ECO:0000256" key="5">
    <source>
        <dbReference type="ARBA" id="ARBA00022989"/>
    </source>
</evidence>
<organism evidence="18 19">
    <name type="scientific">Brachionus calyciflorus</name>
    <dbReference type="NCBI Taxonomy" id="104777"/>
    <lineage>
        <taxon>Eukaryota</taxon>
        <taxon>Metazoa</taxon>
        <taxon>Spiralia</taxon>
        <taxon>Gnathifera</taxon>
        <taxon>Rotifera</taxon>
        <taxon>Eurotatoria</taxon>
        <taxon>Monogononta</taxon>
        <taxon>Pseudotrocha</taxon>
        <taxon>Ploima</taxon>
        <taxon>Brachionidae</taxon>
        <taxon>Brachionus</taxon>
    </lineage>
</organism>
<comment type="subcellular location">
    <subcellularLocation>
        <location evidence="14">Synaptic cell membrane</location>
        <topology evidence="14">Multi-pass membrane protein</topology>
    </subcellularLocation>
</comment>
<evidence type="ECO:0000256" key="13">
    <source>
        <dbReference type="ARBA" id="ARBA00023303"/>
    </source>
</evidence>